<evidence type="ECO:0000313" key="1">
    <source>
        <dbReference type="EMBL" id="CUU01743.1"/>
    </source>
</evidence>
<evidence type="ECO:0000313" key="2">
    <source>
        <dbReference type="Proteomes" id="UP000182011"/>
    </source>
</evidence>
<sequence length="39" mass="4582">MVMMMTQGGEKMIGVYYIGILLAHRDKDFLKNTYQRKSL</sequence>
<accession>A0A0P1P4L4</accession>
<accession>A0A0P1LKC0</accession>
<accession>A0A0P1MPA4</accession>
<reference evidence="1 2" key="1">
    <citation type="submission" date="2015-11" db="EMBL/GenBank/DDBJ databases">
        <authorList>
            <person name="Zhang Y."/>
            <person name="Guo Z."/>
        </authorList>
    </citation>
    <scope>NUCLEOTIDE SEQUENCE [LARGE SCALE GENOMIC DNA]</scope>
    <source>
        <strain evidence="1">JGI-4</strain>
    </source>
</reference>
<protein>
    <submittedName>
        <fullName evidence="1">Uncharacterized protein</fullName>
    </submittedName>
</protein>
<proteinExistence type="predicted"/>
<dbReference type="AlphaFoldDB" id="A0A0P1LBD2"/>
<dbReference type="Proteomes" id="UP000182011">
    <property type="component" value="Unassembled WGS sequence"/>
</dbReference>
<accession>A0A0P1MW71</accession>
<accession>A0A0P1LIF7</accession>
<accession>A0A0S4MUW1</accession>
<accession>A0A0P1P0M9</accession>
<dbReference type="STRING" id="1633631.GCA_001442925_00351"/>
<dbReference type="EMBL" id="FAOP01000002">
    <property type="protein sequence ID" value="CUU01743.1"/>
    <property type="molecule type" value="Genomic_DNA"/>
</dbReference>
<accession>A0A0P1M1P5</accession>
<organism evidence="1 2">
    <name type="scientific">Candidatus Kryptonium thompsonii</name>
    <dbReference type="NCBI Taxonomy" id="1633631"/>
    <lineage>
        <taxon>Bacteria</taxon>
        <taxon>Pseudomonadati</taxon>
        <taxon>Candidatus Kryptoniota</taxon>
        <taxon>Candidatus Kryptonium</taxon>
    </lineage>
</organism>
<accession>A0A0P1LBD2</accession>
<gene>
    <name evidence="1" type="ORF">JGI4_00349</name>
</gene>
<accession>A0A0P1LGW0</accession>
<name>A0A0P1LBD2_9BACT</name>